<dbReference type="OrthoDB" id="459685at2"/>
<sequence>MSSSESSNSNIIEVDGIQFETLMPERVVQIPPKLLNAKFQVQFGIRITNNTAITRSFLLFFARPQFLQLNQQKVPKFGPNVNGSYNPLLSDFQLLIPGKSLTLALKGYFQWESHKLKFVFIEKGGCCWIFSDFKPGTYWGFSLLMKINIQHGSRGAIGVFP</sequence>
<evidence type="ECO:0000313" key="1">
    <source>
        <dbReference type="EMBL" id="RUR73288.1"/>
    </source>
</evidence>
<dbReference type="STRING" id="211165.GCA_000317285_02882"/>
<reference evidence="1 2" key="1">
    <citation type="journal article" date="2019" name="Genome Biol. Evol.">
        <title>Day and night: Metabolic profiles and evolutionary relationships of six axenic non-marine cyanobacteria.</title>
        <authorList>
            <person name="Will S.E."/>
            <person name="Henke P."/>
            <person name="Boedeker C."/>
            <person name="Huang S."/>
            <person name="Brinkmann H."/>
            <person name="Rohde M."/>
            <person name="Jarek M."/>
            <person name="Friedl T."/>
            <person name="Seufert S."/>
            <person name="Schumacher M."/>
            <person name="Overmann J."/>
            <person name="Neumann-Schaal M."/>
            <person name="Petersen J."/>
        </authorList>
    </citation>
    <scope>NUCLEOTIDE SEQUENCE [LARGE SCALE GENOMIC DNA]</scope>
    <source>
        <strain evidence="1 2">PCC 6912</strain>
    </source>
</reference>
<organism evidence="1 2">
    <name type="scientific">Chlorogloeopsis fritschii PCC 6912</name>
    <dbReference type="NCBI Taxonomy" id="211165"/>
    <lineage>
        <taxon>Bacteria</taxon>
        <taxon>Bacillati</taxon>
        <taxon>Cyanobacteriota</taxon>
        <taxon>Cyanophyceae</taxon>
        <taxon>Nostocales</taxon>
        <taxon>Chlorogloeopsidaceae</taxon>
        <taxon>Chlorogloeopsis</taxon>
    </lineage>
</organism>
<dbReference type="EMBL" id="RSCJ01000037">
    <property type="protein sequence ID" value="RUR73288.1"/>
    <property type="molecule type" value="Genomic_DNA"/>
</dbReference>
<accession>A0A433MYA5</accession>
<proteinExistence type="predicted"/>
<dbReference type="AlphaFoldDB" id="A0A433MYA5"/>
<name>A0A433MYA5_CHLFR</name>
<keyword evidence="2" id="KW-1185">Reference proteome</keyword>
<dbReference type="Proteomes" id="UP000268857">
    <property type="component" value="Unassembled WGS sequence"/>
</dbReference>
<comment type="caution">
    <text evidence="1">The sequence shown here is derived from an EMBL/GenBank/DDBJ whole genome shotgun (WGS) entry which is preliminary data.</text>
</comment>
<dbReference type="RefSeq" id="WP_016872839.1">
    <property type="nucleotide sequence ID" value="NZ_AJLN01000081.1"/>
</dbReference>
<protein>
    <submittedName>
        <fullName evidence="1">Uncharacterized protein</fullName>
    </submittedName>
</protein>
<gene>
    <name evidence="1" type="ORF">PCC6912_58130</name>
</gene>
<evidence type="ECO:0000313" key="2">
    <source>
        <dbReference type="Proteomes" id="UP000268857"/>
    </source>
</evidence>